<feature type="signal peptide" evidence="3">
    <location>
        <begin position="1"/>
        <end position="31"/>
    </location>
</feature>
<dbReference type="EMBL" id="BOQL01000052">
    <property type="protein sequence ID" value="GIM74684.1"/>
    <property type="molecule type" value="Genomic_DNA"/>
</dbReference>
<evidence type="ECO:0000256" key="2">
    <source>
        <dbReference type="SAM" id="Phobius"/>
    </source>
</evidence>
<proteinExistence type="predicted"/>
<protein>
    <recommendedName>
        <fullName evidence="6">LPXTG-motif cell wall-anchored protein</fullName>
    </recommendedName>
</protein>
<comment type="caution">
    <text evidence="4">The sequence shown here is derived from an EMBL/GenBank/DDBJ whole genome shotgun (WGS) entry which is preliminary data.</text>
</comment>
<dbReference type="RefSeq" id="WP_212992116.1">
    <property type="nucleotide sequence ID" value="NZ_BAABEA010000002.1"/>
</dbReference>
<feature type="transmembrane region" description="Helical" evidence="2">
    <location>
        <begin position="443"/>
        <end position="466"/>
    </location>
</feature>
<keyword evidence="3" id="KW-0732">Signal</keyword>
<keyword evidence="2" id="KW-0472">Membrane</keyword>
<sequence length="475" mass="48004">MLKNLLPRAAAITAGALLGLTTLMAAAPSQAAVLPAAVSQTAVSPGDAAQAAVPPRVDGPSAQTGITGAAACNAAAGEWTITWTITNNWTEMAKVDKLSTVPAPVPGLADGGYLNRRQESGTVGKTIFTQVLRNSPAEASVSFVAVWAKTKDADNKATVQLGACEQPEPPCVQQAQARFHHEFAVKDGQATATVTLDDDVKLCAAEPVTLVTYFAPKPQFSVPQYVFAHRTATISNEQRAVTLTAPLPACNTQADLFFGGEGDIIGEITEDGERYGDLKLGSGNGPGSRSEGPQGWYNGGSRGCHQPAVQPVSQCDGAVDVNLSNTGEQTKYPVDFTVRAGEFTQTVTVAPGKGETVRVPAGRGLITVTADGMKDVTYEWQRPENCPPPGDGGGPGGGDPGEGGGPGNGDGDGGGSNGGGETDGGGSGAGGGDDDGGLPVTGAAAGTIAAGAAVLLIGGGVLFVVARRRRVTFTP</sequence>
<keyword evidence="5" id="KW-1185">Reference proteome</keyword>
<dbReference type="Proteomes" id="UP000681340">
    <property type="component" value="Unassembled WGS sequence"/>
</dbReference>
<evidence type="ECO:0000256" key="3">
    <source>
        <dbReference type="SAM" id="SignalP"/>
    </source>
</evidence>
<evidence type="ECO:0000313" key="4">
    <source>
        <dbReference type="EMBL" id="GIM74684.1"/>
    </source>
</evidence>
<accession>A0A919SMY3</accession>
<keyword evidence="2" id="KW-1133">Transmembrane helix</keyword>
<feature type="chain" id="PRO_5037817041" description="LPXTG-motif cell wall-anchored protein" evidence="3">
    <location>
        <begin position="32"/>
        <end position="475"/>
    </location>
</feature>
<gene>
    <name evidence="4" type="ORF">Aau02nite_62180</name>
</gene>
<name>A0A919SMY3_9ACTN</name>
<feature type="region of interest" description="Disordered" evidence="1">
    <location>
        <begin position="380"/>
        <end position="435"/>
    </location>
</feature>
<evidence type="ECO:0000313" key="5">
    <source>
        <dbReference type="Proteomes" id="UP000681340"/>
    </source>
</evidence>
<keyword evidence="2" id="KW-0812">Transmembrane</keyword>
<organism evidence="4 5">
    <name type="scientific">Actinoplanes auranticolor</name>
    <dbReference type="NCBI Taxonomy" id="47988"/>
    <lineage>
        <taxon>Bacteria</taxon>
        <taxon>Bacillati</taxon>
        <taxon>Actinomycetota</taxon>
        <taxon>Actinomycetes</taxon>
        <taxon>Micromonosporales</taxon>
        <taxon>Micromonosporaceae</taxon>
        <taxon>Actinoplanes</taxon>
    </lineage>
</organism>
<evidence type="ECO:0000256" key="1">
    <source>
        <dbReference type="SAM" id="MobiDB-lite"/>
    </source>
</evidence>
<dbReference type="AlphaFoldDB" id="A0A919SMY3"/>
<feature type="region of interest" description="Disordered" evidence="1">
    <location>
        <begin position="279"/>
        <end position="302"/>
    </location>
</feature>
<evidence type="ECO:0008006" key="6">
    <source>
        <dbReference type="Google" id="ProtNLM"/>
    </source>
</evidence>
<feature type="compositionally biased region" description="Gly residues" evidence="1">
    <location>
        <begin position="391"/>
        <end position="431"/>
    </location>
</feature>
<reference evidence="4" key="1">
    <citation type="submission" date="2021-03" db="EMBL/GenBank/DDBJ databases">
        <title>Whole genome shotgun sequence of Actinoplanes auranticolor NBRC 12245.</title>
        <authorList>
            <person name="Komaki H."/>
            <person name="Tamura T."/>
        </authorList>
    </citation>
    <scope>NUCLEOTIDE SEQUENCE</scope>
    <source>
        <strain evidence="4">NBRC 12245</strain>
    </source>
</reference>